<evidence type="ECO:0000313" key="4">
    <source>
        <dbReference type="Proteomes" id="UP000001449"/>
    </source>
</evidence>
<dbReference type="KEGG" id="tps:THAPSDRAFT_5485"/>
<reference evidence="3 4" key="1">
    <citation type="journal article" date="2004" name="Science">
        <title>The genome of the diatom Thalassiosira pseudonana: ecology, evolution, and metabolism.</title>
        <authorList>
            <person name="Armbrust E.V."/>
            <person name="Berges J.A."/>
            <person name="Bowler C."/>
            <person name="Green B.R."/>
            <person name="Martinez D."/>
            <person name="Putnam N.H."/>
            <person name="Zhou S."/>
            <person name="Allen A.E."/>
            <person name="Apt K.E."/>
            <person name="Bechner M."/>
            <person name="Brzezinski M.A."/>
            <person name="Chaal B.K."/>
            <person name="Chiovitti A."/>
            <person name="Davis A.K."/>
            <person name="Demarest M.S."/>
            <person name="Detter J.C."/>
            <person name="Glavina T."/>
            <person name="Goodstein D."/>
            <person name="Hadi M.Z."/>
            <person name="Hellsten U."/>
            <person name="Hildebrand M."/>
            <person name="Jenkins B.D."/>
            <person name="Jurka J."/>
            <person name="Kapitonov V.V."/>
            <person name="Kroger N."/>
            <person name="Lau W.W."/>
            <person name="Lane T.W."/>
            <person name="Larimer F.W."/>
            <person name="Lippmeier J.C."/>
            <person name="Lucas S."/>
            <person name="Medina M."/>
            <person name="Montsant A."/>
            <person name="Obornik M."/>
            <person name="Parker M.S."/>
            <person name="Palenik B."/>
            <person name="Pazour G.J."/>
            <person name="Richardson P.M."/>
            <person name="Rynearson T.A."/>
            <person name="Saito M.A."/>
            <person name="Schwartz D.C."/>
            <person name="Thamatrakoln K."/>
            <person name="Valentin K."/>
            <person name="Vardi A."/>
            <person name="Wilkerson F.P."/>
            <person name="Rokhsar D.S."/>
        </authorList>
    </citation>
    <scope>NUCLEOTIDE SEQUENCE [LARGE SCALE GENOMIC DNA]</scope>
    <source>
        <strain evidence="3 4">CCMP1335</strain>
    </source>
</reference>
<keyword evidence="2" id="KW-0812">Transmembrane</keyword>
<feature type="transmembrane region" description="Helical" evidence="2">
    <location>
        <begin position="242"/>
        <end position="265"/>
    </location>
</feature>
<dbReference type="OMA" id="RFWILRE"/>
<dbReference type="GeneID" id="7453197"/>
<keyword evidence="2" id="KW-1133">Transmembrane helix</keyword>
<name>B8C318_THAPS</name>
<dbReference type="Proteomes" id="UP000001449">
    <property type="component" value="Chromosome 5"/>
</dbReference>
<evidence type="ECO:0000256" key="1">
    <source>
        <dbReference type="SAM" id="MobiDB-lite"/>
    </source>
</evidence>
<feature type="region of interest" description="Disordered" evidence="1">
    <location>
        <begin position="163"/>
        <end position="222"/>
    </location>
</feature>
<dbReference type="InParanoid" id="B8C318"/>
<feature type="compositionally biased region" description="Polar residues" evidence="1">
    <location>
        <begin position="21"/>
        <end position="31"/>
    </location>
</feature>
<feature type="compositionally biased region" description="Basic and acidic residues" evidence="1">
    <location>
        <begin position="181"/>
        <end position="205"/>
    </location>
</feature>
<protein>
    <submittedName>
        <fullName evidence="3">Uncharacterized protein</fullName>
    </submittedName>
</protein>
<feature type="compositionally biased region" description="Polar residues" evidence="1">
    <location>
        <begin position="1"/>
        <end position="10"/>
    </location>
</feature>
<dbReference type="HOGENOM" id="CLU_644805_0_0_1"/>
<dbReference type="eggNOG" id="ENOG502RWYJ">
    <property type="taxonomic scope" value="Eukaryota"/>
</dbReference>
<dbReference type="PaxDb" id="35128-Thaps5485"/>
<feature type="transmembrane region" description="Helical" evidence="2">
    <location>
        <begin position="359"/>
        <end position="377"/>
    </location>
</feature>
<organism evidence="3 4">
    <name type="scientific">Thalassiosira pseudonana</name>
    <name type="common">Marine diatom</name>
    <name type="synonym">Cyclotella nana</name>
    <dbReference type="NCBI Taxonomy" id="35128"/>
    <lineage>
        <taxon>Eukaryota</taxon>
        <taxon>Sar</taxon>
        <taxon>Stramenopiles</taxon>
        <taxon>Ochrophyta</taxon>
        <taxon>Bacillariophyta</taxon>
        <taxon>Coscinodiscophyceae</taxon>
        <taxon>Thalassiosirophycidae</taxon>
        <taxon>Thalassiosirales</taxon>
        <taxon>Thalassiosiraceae</taxon>
        <taxon>Thalassiosira</taxon>
    </lineage>
</organism>
<dbReference type="EMBL" id="CM000642">
    <property type="protein sequence ID" value="EED92046.1"/>
    <property type="molecule type" value="Genomic_DNA"/>
</dbReference>
<feature type="region of interest" description="Disordered" evidence="1">
    <location>
        <begin position="1"/>
        <end position="36"/>
    </location>
</feature>
<proteinExistence type="predicted"/>
<gene>
    <name evidence="3" type="ORF">THAPSDRAFT_5485</name>
</gene>
<dbReference type="RefSeq" id="XP_002290294.1">
    <property type="nucleotide sequence ID" value="XM_002290258.1"/>
</dbReference>
<evidence type="ECO:0000313" key="3">
    <source>
        <dbReference type="EMBL" id="EED92046.1"/>
    </source>
</evidence>
<feature type="transmembrane region" description="Helical" evidence="2">
    <location>
        <begin position="303"/>
        <end position="326"/>
    </location>
</feature>
<accession>B8C318</accession>
<feature type="transmembrane region" description="Helical" evidence="2">
    <location>
        <begin position="277"/>
        <end position="296"/>
    </location>
</feature>
<dbReference type="AlphaFoldDB" id="B8C318"/>
<evidence type="ECO:0000256" key="2">
    <source>
        <dbReference type="SAM" id="Phobius"/>
    </source>
</evidence>
<sequence>MYRLSNVSQSDEYESSLDPVDSSTVSESNDSAVVGEDGDRLRRVELNGGGGGVGVDGSADGGDRRSRLNRRVYRVLQTSCRFVGDVERTVRRPRMLVVGWWRWRRVDESPFPVLPPISSAFTFCFSLLLFMSTSPSSLRLPPLACNRLSFNMVKLFGRKTAKEEQSPLMASGDGSVTSQRQQERAQRRAAREQRALAMKGARESPSKSSKKSNKRQLSQEDQDEKDAKLGCCTKFTQFIVKIVHLIDALIGITFIVYGTLIYLHFEEPAMEAVITSLSFGCIVLLSSLMGIFGFSFKTCKRCGLVFSSWAAIPIAFCYTFVIVALLGSPDTYFNYLTEHKDVLYLTDTEINAIKKCLPVFYIVLASLAATEICRFWILREIRNRLVRYDSAKKRIASSSSNRSQLTESLIGDDYTYDEGEGAGHDV</sequence>
<keyword evidence="2" id="KW-0472">Membrane</keyword>
<reference evidence="3 4" key="2">
    <citation type="journal article" date="2008" name="Nature">
        <title>The Phaeodactylum genome reveals the evolutionary history of diatom genomes.</title>
        <authorList>
            <person name="Bowler C."/>
            <person name="Allen A.E."/>
            <person name="Badger J.H."/>
            <person name="Grimwood J."/>
            <person name="Jabbari K."/>
            <person name="Kuo A."/>
            <person name="Maheswari U."/>
            <person name="Martens C."/>
            <person name="Maumus F."/>
            <person name="Otillar R.P."/>
            <person name="Rayko E."/>
            <person name="Salamov A."/>
            <person name="Vandepoele K."/>
            <person name="Beszteri B."/>
            <person name="Gruber A."/>
            <person name="Heijde M."/>
            <person name="Katinka M."/>
            <person name="Mock T."/>
            <person name="Valentin K."/>
            <person name="Verret F."/>
            <person name="Berges J.A."/>
            <person name="Brownlee C."/>
            <person name="Cadoret J.P."/>
            <person name="Chiovitti A."/>
            <person name="Choi C.J."/>
            <person name="Coesel S."/>
            <person name="De Martino A."/>
            <person name="Detter J.C."/>
            <person name="Durkin C."/>
            <person name="Falciatore A."/>
            <person name="Fournet J."/>
            <person name="Haruta M."/>
            <person name="Huysman M.J."/>
            <person name="Jenkins B.D."/>
            <person name="Jiroutova K."/>
            <person name="Jorgensen R.E."/>
            <person name="Joubert Y."/>
            <person name="Kaplan A."/>
            <person name="Kroger N."/>
            <person name="Kroth P.G."/>
            <person name="La Roche J."/>
            <person name="Lindquist E."/>
            <person name="Lommer M."/>
            <person name="Martin-Jezequel V."/>
            <person name="Lopez P.J."/>
            <person name="Lucas S."/>
            <person name="Mangogna M."/>
            <person name="McGinnis K."/>
            <person name="Medlin L.K."/>
            <person name="Montsant A."/>
            <person name="Oudot-Le Secq M.P."/>
            <person name="Napoli C."/>
            <person name="Obornik M."/>
            <person name="Parker M.S."/>
            <person name="Petit J.L."/>
            <person name="Porcel B.M."/>
            <person name="Poulsen N."/>
            <person name="Robison M."/>
            <person name="Rychlewski L."/>
            <person name="Rynearson T.A."/>
            <person name="Schmutz J."/>
            <person name="Shapiro H."/>
            <person name="Siaut M."/>
            <person name="Stanley M."/>
            <person name="Sussman M.R."/>
            <person name="Taylor A.R."/>
            <person name="Vardi A."/>
            <person name="von Dassow P."/>
            <person name="Vyverman W."/>
            <person name="Willis A."/>
            <person name="Wyrwicz L.S."/>
            <person name="Rokhsar D.S."/>
            <person name="Weissenbach J."/>
            <person name="Armbrust E.V."/>
            <person name="Green B.R."/>
            <person name="Van de Peer Y."/>
            <person name="Grigoriev I.V."/>
        </authorList>
    </citation>
    <scope>NUCLEOTIDE SEQUENCE [LARGE SCALE GENOMIC DNA]</scope>
    <source>
        <strain evidence="3 4">CCMP1335</strain>
    </source>
</reference>
<keyword evidence="4" id="KW-1185">Reference proteome</keyword>